<dbReference type="GO" id="GO:0003700">
    <property type="term" value="F:DNA-binding transcription factor activity"/>
    <property type="evidence" value="ECO:0007669"/>
    <property type="project" value="TreeGrafter"/>
</dbReference>
<dbReference type="PRINTS" id="PR00455">
    <property type="entry name" value="HTHTETR"/>
</dbReference>
<dbReference type="AlphaFoldDB" id="A0A0V8RSM6"/>
<evidence type="ECO:0000259" key="3">
    <source>
        <dbReference type="PROSITE" id="PS50977"/>
    </source>
</evidence>
<sequence length="207" mass="23350">MAATRMPANERKALMLEAAVRVFARVGYAAATTDSIAREAGVSQAYVVRFFRSKETLFEEAATYVVEQLCRRFAEAPVAADSTDVERRELLGDMYAEIVKDRDMFMMIMRLFMMGSDPRFGQLSRDSFARVYRVLREDVGMDAEQARLFLSHGLLMNLVLSLRLWEGERVLSDEILGFLGKGRAEAMYSLHDAHGSSNDEGSTAPRR</sequence>
<dbReference type="PANTHER" id="PTHR30055:SF146">
    <property type="entry name" value="HTH-TYPE TRANSCRIPTIONAL DUAL REGULATOR CECR"/>
    <property type="match status" value="1"/>
</dbReference>
<dbReference type="Pfam" id="PF00440">
    <property type="entry name" value="TetR_N"/>
    <property type="match status" value="1"/>
</dbReference>
<feature type="domain" description="HTH tetR-type" evidence="3">
    <location>
        <begin position="9"/>
        <end position="69"/>
    </location>
</feature>
<evidence type="ECO:0000313" key="5">
    <source>
        <dbReference type="Proteomes" id="UP000054686"/>
    </source>
</evidence>
<accession>A0A0V8RSM6</accession>
<reference evidence="4 5" key="1">
    <citation type="submission" date="2015-10" db="EMBL/GenBank/DDBJ databases">
        <title>Draft Genome of Actinomyces odontolyticus subsp. actinosynbacter strain XH001.</title>
        <authorList>
            <person name="Mclean J.S."/>
            <person name="He X."/>
        </authorList>
    </citation>
    <scope>NUCLEOTIDE SEQUENCE [LARGE SCALE GENOMIC DNA]</scope>
    <source>
        <strain evidence="4 5">XH001</strain>
    </source>
</reference>
<protein>
    <submittedName>
        <fullName evidence="4">TetR family transcriptional regulator</fullName>
    </submittedName>
</protein>
<evidence type="ECO:0000256" key="1">
    <source>
        <dbReference type="ARBA" id="ARBA00023125"/>
    </source>
</evidence>
<dbReference type="SUPFAM" id="SSF46689">
    <property type="entry name" value="Homeodomain-like"/>
    <property type="match status" value="1"/>
</dbReference>
<dbReference type="RefSeq" id="WP_007589536.1">
    <property type="nucleotide sequence ID" value="NZ_CP040006.1"/>
</dbReference>
<keyword evidence="1 2" id="KW-0238">DNA-binding</keyword>
<proteinExistence type="predicted"/>
<dbReference type="InterPro" id="IPR009057">
    <property type="entry name" value="Homeodomain-like_sf"/>
</dbReference>
<feature type="DNA-binding region" description="H-T-H motif" evidence="2">
    <location>
        <begin position="32"/>
        <end position="51"/>
    </location>
</feature>
<organism evidence="4 5">
    <name type="scientific">Schaalia odontolytica</name>
    <dbReference type="NCBI Taxonomy" id="1660"/>
    <lineage>
        <taxon>Bacteria</taxon>
        <taxon>Bacillati</taxon>
        <taxon>Actinomycetota</taxon>
        <taxon>Actinomycetes</taxon>
        <taxon>Actinomycetales</taxon>
        <taxon>Actinomycetaceae</taxon>
        <taxon>Schaalia</taxon>
    </lineage>
</organism>
<gene>
    <name evidence="4" type="ORF">APY09_06210</name>
</gene>
<dbReference type="InterPro" id="IPR050109">
    <property type="entry name" value="HTH-type_TetR-like_transc_reg"/>
</dbReference>
<dbReference type="Gene3D" id="1.10.357.10">
    <property type="entry name" value="Tetracycline Repressor, domain 2"/>
    <property type="match status" value="1"/>
</dbReference>
<name>A0A0V8RSM6_9ACTO</name>
<comment type="caution">
    <text evidence="4">The sequence shown here is derived from an EMBL/GenBank/DDBJ whole genome shotgun (WGS) entry which is preliminary data.</text>
</comment>
<evidence type="ECO:0000256" key="2">
    <source>
        <dbReference type="PROSITE-ProRule" id="PRU00335"/>
    </source>
</evidence>
<dbReference type="InterPro" id="IPR001647">
    <property type="entry name" value="HTH_TetR"/>
</dbReference>
<dbReference type="EMBL" id="LLVT01000002">
    <property type="protein sequence ID" value="KSW11060.1"/>
    <property type="molecule type" value="Genomic_DNA"/>
</dbReference>
<dbReference type="PROSITE" id="PS50977">
    <property type="entry name" value="HTH_TETR_2"/>
    <property type="match status" value="1"/>
</dbReference>
<dbReference type="Proteomes" id="UP000054686">
    <property type="component" value="Unassembled WGS sequence"/>
</dbReference>
<dbReference type="PANTHER" id="PTHR30055">
    <property type="entry name" value="HTH-TYPE TRANSCRIPTIONAL REGULATOR RUTR"/>
    <property type="match status" value="1"/>
</dbReference>
<dbReference type="GO" id="GO:0000976">
    <property type="term" value="F:transcription cis-regulatory region binding"/>
    <property type="evidence" value="ECO:0007669"/>
    <property type="project" value="TreeGrafter"/>
</dbReference>
<evidence type="ECO:0000313" key="4">
    <source>
        <dbReference type="EMBL" id="KSW11060.1"/>
    </source>
</evidence>